<dbReference type="AlphaFoldDB" id="A0A8E2AVE2"/>
<accession>A0A8E2AVE2</accession>
<evidence type="ECO:0000313" key="2">
    <source>
        <dbReference type="Proteomes" id="UP000250043"/>
    </source>
</evidence>
<dbReference type="OrthoDB" id="2800666at2759"/>
<proteinExistence type="predicted"/>
<dbReference type="EMBL" id="KV722380">
    <property type="protein sequence ID" value="OCH91728.1"/>
    <property type="molecule type" value="Genomic_DNA"/>
</dbReference>
<dbReference type="InterPro" id="IPR032675">
    <property type="entry name" value="LRR_dom_sf"/>
</dbReference>
<dbReference type="Gene3D" id="3.80.10.10">
    <property type="entry name" value="Ribonuclease Inhibitor"/>
    <property type="match status" value="1"/>
</dbReference>
<evidence type="ECO:0000313" key="1">
    <source>
        <dbReference type="EMBL" id="OCH91728.1"/>
    </source>
</evidence>
<dbReference type="Proteomes" id="UP000250043">
    <property type="component" value="Unassembled WGS sequence"/>
</dbReference>
<name>A0A8E2AVE2_9APHY</name>
<evidence type="ECO:0008006" key="3">
    <source>
        <dbReference type="Google" id="ProtNLM"/>
    </source>
</evidence>
<dbReference type="SUPFAM" id="SSF52047">
    <property type="entry name" value="RNI-like"/>
    <property type="match status" value="1"/>
</dbReference>
<sequence>MATTISPESLKRIFFFTYAPWHHQTQVRTSHVCRYWREVALAYSDLWCTVTFSGHFPSNITLLHACSERARPKLVEVRVTGCRIPHAKFINILEAFMSNAERIQSIQLFEMGANDIQRLDFRMPNLELMHMDRNSDTDEPQLKPIVCQFPRLNHLRLAGTFCPWDWSLSNFASLTQLYMVDCWSKNRPLLTSLLSMLGACPLLKRLDVIRCLPNGLETSMGEDTAIQTISLPALSILEIDDYAVNTSNFLIHVDVPVSCAIGLTFYYGSAIETREHDKPEAACAAVSWAVSQQGDSLRDIKCLRMRISCEPEADSDAEEDRHRRGAEGGWDIELTCIRSCQQGTESKYLEVRLIPDVRNVETGKPHWEACSILLAQSTVALSSGSFVPTCLHIDGTEAPEDKIFELGLKWDQILQHFPAVERIEVEGSCLDLLLDDLGVIPGVEPNCPALKHVTIHFTGKDGRRDRAVRTCIGLRAAAGKRFATLTFTTPAPISATRNQIHPDPEKAFNGEYLAYVRGLVDDVRCIYRPPPWWEAEVELAEIIPMLDITGLPPDAFVIP</sequence>
<organism evidence="1 2">
    <name type="scientific">Obba rivulosa</name>
    <dbReference type="NCBI Taxonomy" id="1052685"/>
    <lineage>
        <taxon>Eukaryota</taxon>
        <taxon>Fungi</taxon>
        <taxon>Dikarya</taxon>
        <taxon>Basidiomycota</taxon>
        <taxon>Agaricomycotina</taxon>
        <taxon>Agaricomycetes</taxon>
        <taxon>Polyporales</taxon>
        <taxon>Gelatoporiaceae</taxon>
        <taxon>Obba</taxon>
    </lineage>
</organism>
<reference evidence="1 2" key="1">
    <citation type="submission" date="2016-07" db="EMBL/GenBank/DDBJ databases">
        <title>Draft genome of the white-rot fungus Obba rivulosa 3A-2.</title>
        <authorList>
            <consortium name="DOE Joint Genome Institute"/>
            <person name="Miettinen O."/>
            <person name="Riley R."/>
            <person name="Acob R."/>
            <person name="Barry K."/>
            <person name="Cullen D."/>
            <person name="De Vries R."/>
            <person name="Hainaut M."/>
            <person name="Hatakka A."/>
            <person name="Henrissat B."/>
            <person name="Hilden K."/>
            <person name="Kuo R."/>
            <person name="Labutti K."/>
            <person name="Lipzen A."/>
            <person name="Makela M.R."/>
            <person name="Sandor L."/>
            <person name="Spatafora J.W."/>
            <person name="Grigoriev I.V."/>
            <person name="Hibbett D.S."/>
        </authorList>
    </citation>
    <scope>NUCLEOTIDE SEQUENCE [LARGE SCALE GENOMIC DNA]</scope>
    <source>
        <strain evidence="1 2">3A-2</strain>
    </source>
</reference>
<keyword evidence="2" id="KW-1185">Reference proteome</keyword>
<gene>
    <name evidence="1" type="ORF">OBBRIDRAFT_803062</name>
</gene>
<protein>
    <recommendedName>
        <fullName evidence="3">F-box domain-containing protein</fullName>
    </recommendedName>
</protein>